<dbReference type="HOGENOM" id="CLU_083843_0_0_11"/>
<proteinExistence type="predicted"/>
<feature type="transmembrane region" description="Helical" evidence="1">
    <location>
        <begin position="74"/>
        <end position="95"/>
    </location>
</feature>
<dbReference type="InterPro" id="IPR038750">
    <property type="entry name" value="YczE/YyaS-like"/>
</dbReference>
<feature type="transmembrane region" description="Helical" evidence="1">
    <location>
        <begin position="145"/>
        <end position="165"/>
    </location>
</feature>
<evidence type="ECO:0000256" key="1">
    <source>
        <dbReference type="SAM" id="Phobius"/>
    </source>
</evidence>
<feature type="transmembrane region" description="Helical" evidence="1">
    <location>
        <begin position="50"/>
        <end position="67"/>
    </location>
</feature>
<protein>
    <recommendedName>
        <fullName evidence="4">Integral membrane protein</fullName>
    </recommendedName>
</protein>
<dbReference type="EMBL" id="CP000750">
    <property type="protein sequence ID" value="ABS05606.1"/>
    <property type="molecule type" value="Genomic_DNA"/>
</dbReference>
<keyword evidence="1" id="KW-0472">Membrane</keyword>
<dbReference type="KEGG" id="kra:Krad_4143"/>
<name>A6WFL7_KINRD</name>
<evidence type="ECO:0008006" key="4">
    <source>
        <dbReference type="Google" id="ProtNLM"/>
    </source>
</evidence>
<dbReference type="eggNOG" id="COG2364">
    <property type="taxonomic scope" value="Bacteria"/>
</dbReference>
<dbReference type="PANTHER" id="PTHR40078">
    <property type="entry name" value="INTEGRAL MEMBRANE PROTEIN-RELATED"/>
    <property type="match status" value="1"/>
</dbReference>
<evidence type="ECO:0000313" key="2">
    <source>
        <dbReference type="EMBL" id="ABS05606.1"/>
    </source>
</evidence>
<dbReference type="AlphaFoldDB" id="A6WFL7"/>
<keyword evidence="1" id="KW-0812">Transmembrane</keyword>
<keyword evidence="1" id="KW-1133">Transmembrane helix</keyword>
<dbReference type="RefSeq" id="WP_012086102.1">
    <property type="nucleotide sequence ID" value="NC_009664.2"/>
</dbReference>
<accession>A6WFL7</accession>
<dbReference type="STRING" id="266940.Krad_4143"/>
<feature type="transmembrane region" description="Helical" evidence="1">
    <location>
        <begin position="171"/>
        <end position="188"/>
    </location>
</feature>
<reference evidence="3" key="1">
    <citation type="journal article" date="2008" name="PLoS ONE">
        <title>Survival in nuclear waste, extreme resistance, and potential applications gleaned from the genome sequence of Kineococcus radiotolerans SRS30216.</title>
        <authorList>
            <person name="Bagwell C.E."/>
            <person name="Bhat S."/>
            <person name="Hawkins G.M."/>
            <person name="Smith B.W."/>
            <person name="Biswas T."/>
            <person name="Hoover T.R."/>
            <person name="Saunders E."/>
            <person name="Han C.S."/>
            <person name="Tsodikov O.V."/>
            <person name="Shimkets L.J."/>
        </authorList>
    </citation>
    <scope>NUCLEOTIDE SEQUENCE [LARGE SCALE GENOMIC DNA]</scope>
    <source>
        <strain evidence="3">ATCC BAA-149 / DSM 14245 / SRS30216</strain>
    </source>
</reference>
<evidence type="ECO:0000313" key="3">
    <source>
        <dbReference type="Proteomes" id="UP000001116"/>
    </source>
</evidence>
<dbReference type="PANTHER" id="PTHR40078:SF1">
    <property type="entry name" value="INTEGRAL MEMBRANE PROTEIN"/>
    <property type="match status" value="1"/>
</dbReference>
<dbReference type="Pfam" id="PF19700">
    <property type="entry name" value="DUF6198"/>
    <property type="match status" value="1"/>
</dbReference>
<feature type="transmembrane region" description="Helical" evidence="1">
    <location>
        <begin position="101"/>
        <end position="124"/>
    </location>
</feature>
<sequence>MRSPLLARLVRLLAGLVLFGAAEGFMITAGVGVGPWTVFAQGVSRLTGAGVGWLTVVIGFAVLLLWIPLRQRPGVGTVLNVLVVGTVIEAVVDLVPAPHALAVRVPLFAVGLVLLAVASGIYLGAGLGAGPRDGLMTGLHARVGLPIWSARALVELSVLAVGWVLGGNVGVGTVAFALGVGPLVGFFLPRLAPRRPAVPVPAPVASRACPSSS</sequence>
<gene>
    <name evidence="2" type="ordered locus">Krad_4143</name>
</gene>
<dbReference type="Proteomes" id="UP000001116">
    <property type="component" value="Chromosome"/>
</dbReference>
<keyword evidence="3" id="KW-1185">Reference proteome</keyword>
<organism evidence="2 3">
    <name type="scientific">Kineococcus radiotolerans (strain ATCC BAA-149 / DSM 14245 / SRS30216)</name>
    <dbReference type="NCBI Taxonomy" id="266940"/>
    <lineage>
        <taxon>Bacteria</taxon>
        <taxon>Bacillati</taxon>
        <taxon>Actinomycetota</taxon>
        <taxon>Actinomycetes</taxon>
        <taxon>Kineosporiales</taxon>
        <taxon>Kineosporiaceae</taxon>
        <taxon>Kineococcus</taxon>
    </lineage>
</organism>